<name>A0A1I8A3I9_9BILA</name>
<evidence type="ECO:0000313" key="1">
    <source>
        <dbReference type="Proteomes" id="UP000095287"/>
    </source>
</evidence>
<protein>
    <submittedName>
        <fullName evidence="2">Uncharacterized protein</fullName>
    </submittedName>
</protein>
<sequence length="135" mass="15264">MNEGSHQAERGEPPESVQCTELLAADWWRRRRSLFTFGSAKITECIAWHVSRALLLEVGDFEGKRKRSRSGLFSGRKVFRWISVSRFMSAQASFATLWVYPMDAVALNVCLGINRLDSGKPLENVSLGKESLERS</sequence>
<dbReference type="Proteomes" id="UP000095287">
    <property type="component" value="Unplaced"/>
</dbReference>
<evidence type="ECO:0000313" key="2">
    <source>
        <dbReference type="WBParaSite" id="L893_g32525.t1"/>
    </source>
</evidence>
<accession>A0A1I8A3I9</accession>
<dbReference type="WBParaSite" id="L893_g32525.t1">
    <property type="protein sequence ID" value="L893_g32525.t1"/>
    <property type="gene ID" value="L893_g32525"/>
</dbReference>
<reference evidence="2" key="1">
    <citation type="submission" date="2016-11" db="UniProtKB">
        <authorList>
            <consortium name="WormBaseParasite"/>
        </authorList>
    </citation>
    <scope>IDENTIFICATION</scope>
</reference>
<dbReference type="AlphaFoldDB" id="A0A1I8A3I9"/>
<organism evidence="1 2">
    <name type="scientific">Steinernema glaseri</name>
    <dbReference type="NCBI Taxonomy" id="37863"/>
    <lineage>
        <taxon>Eukaryota</taxon>
        <taxon>Metazoa</taxon>
        <taxon>Ecdysozoa</taxon>
        <taxon>Nematoda</taxon>
        <taxon>Chromadorea</taxon>
        <taxon>Rhabditida</taxon>
        <taxon>Tylenchina</taxon>
        <taxon>Panagrolaimomorpha</taxon>
        <taxon>Strongyloidoidea</taxon>
        <taxon>Steinernematidae</taxon>
        <taxon>Steinernema</taxon>
    </lineage>
</organism>
<keyword evidence="1" id="KW-1185">Reference proteome</keyword>
<proteinExistence type="predicted"/>